<dbReference type="AlphaFoldDB" id="A0A8E2AUC6"/>
<keyword evidence="2" id="KW-1185">Reference proteome</keyword>
<organism evidence="1 2">
    <name type="scientific">Obba rivulosa</name>
    <dbReference type="NCBI Taxonomy" id="1052685"/>
    <lineage>
        <taxon>Eukaryota</taxon>
        <taxon>Fungi</taxon>
        <taxon>Dikarya</taxon>
        <taxon>Basidiomycota</taxon>
        <taxon>Agaricomycotina</taxon>
        <taxon>Agaricomycetes</taxon>
        <taxon>Polyporales</taxon>
        <taxon>Gelatoporiaceae</taxon>
        <taxon>Obba</taxon>
    </lineage>
</organism>
<dbReference type="Proteomes" id="UP000250043">
    <property type="component" value="Unassembled WGS sequence"/>
</dbReference>
<name>A0A8E2AUC6_9APHY</name>
<evidence type="ECO:0000313" key="2">
    <source>
        <dbReference type="Proteomes" id="UP000250043"/>
    </source>
</evidence>
<evidence type="ECO:0000313" key="1">
    <source>
        <dbReference type="EMBL" id="OCH89374.1"/>
    </source>
</evidence>
<sequence length="268" mass="30872">MDNTLIPLTLSPARHIHKRLSIEQGVPLQRIYSGVRKGDRSQHGLHENGVAVDLQCRNMWDAEEHYVPALWPNVLYVAIILIPIIDVQSLAGCRQRKPHEIDGGETNMGQELVQSRRRVEYTERTERWKRFFGFAGHERLREPPTSPKRFEKRGLQIELGHRLGKRIPDLKGLELSARNSAGSHHPKCDRMVRRVRQERTVGGRLQGMHRERKVLLEYSLAHLETAPDSPAESRCPWDDSRTAEKYFNQKLVWCAIHVELGPKWAGVA</sequence>
<protein>
    <submittedName>
        <fullName evidence="1">Uncharacterized protein</fullName>
    </submittedName>
</protein>
<dbReference type="EMBL" id="KV722428">
    <property type="protein sequence ID" value="OCH89374.1"/>
    <property type="molecule type" value="Genomic_DNA"/>
</dbReference>
<proteinExistence type="predicted"/>
<reference evidence="1 2" key="1">
    <citation type="submission" date="2016-07" db="EMBL/GenBank/DDBJ databases">
        <title>Draft genome of the white-rot fungus Obba rivulosa 3A-2.</title>
        <authorList>
            <consortium name="DOE Joint Genome Institute"/>
            <person name="Miettinen O."/>
            <person name="Riley R."/>
            <person name="Acob R."/>
            <person name="Barry K."/>
            <person name="Cullen D."/>
            <person name="De Vries R."/>
            <person name="Hainaut M."/>
            <person name="Hatakka A."/>
            <person name="Henrissat B."/>
            <person name="Hilden K."/>
            <person name="Kuo R."/>
            <person name="Labutti K."/>
            <person name="Lipzen A."/>
            <person name="Makela M.R."/>
            <person name="Sandor L."/>
            <person name="Spatafora J.W."/>
            <person name="Grigoriev I.V."/>
            <person name="Hibbett D.S."/>
        </authorList>
    </citation>
    <scope>NUCLEOTIDE SEQUENCE [LARGE SCALE GENOMIC DNA]</scope>
    <source>
        <strain evidence="1 2">3A-2</strain>
    </source>
</reference>
<accession>A0A8E2AUC6</accession>
<gene>
    <name evidence="1" type="ORF">OBBRIDRAFT_804738</name>
</gene>